<dbReference type="SUPFAM" id="SSF51726">
    <property type="entry name" value="UROD/MetE-like"/>
    <property type="match status" value="1"/>
</dbReference>
<name>A0A1M6CC59_9FIRM</name>
<dbReference type="EMBL" id="FQZM01000007">
    <property type="protein sequence ID" value="SHI58374.1"/>
    <property type="molecule type" value="Genomic_DNA"/>
</dbReference>
<evidence type="ECO:0008006" key="3">
    <source>
        <dbReference type="Google" id="ProtNLM"/>
    </source>
</evidence>
<reference evidence="2" key="1">
    <citation type="submission" date="2016-11" db="EMBL/GenBank/DDBJ databases">
        <authorList>
            <person name="Varghese N."/>
            <person name="Submissions S."/>
        </authorList>
    </citation>
    <scope>NUCLEOTIDE SEQUENCE [LARGE SCALE GENOMIC DNA]</scope>
    <source>
        <strain evidence="2">DSM 16057</strain>
    </source>
</reference>
<sequence>MTFSPGGLATGIGSLPYTDPGQALPLIRENMPVIPHWPQLPQRGGVEGFVYQFLQPLVHFELLLMENDGAVFDDENPHWPEKLTNFYTAYLAVEEKDLTALEYFTLPREAAAGFYAFMEEMARDMGEALYLKGHLAGPLTVAFQLKNRRGRVAYYEDQLRDLVVKTLAAHAYWQARTLAGLNRTPIIFVDEPAISVYGQSTYITVTREMIKTDLNAIFHFIHQAGGLAGVHSCDAIDWSILCECDLDIINLDAYNFGPSLFVYARELRDFIERGGVIAWGIVPTSEKAFGEDAESLLLRWKELIRGLVERGIPAELLHRQSMITPACGTGLLAPELAEHIYRLTRQVSERVNEGAF</sequence>
<evidence type="ECO:0000313" key="2">
    <source>
        <dbReference type="Proteomes" id="UP000184529"/>
    </source>
</evidence>
<dbReference type="InterPro" id="IPR038071">
    <property type="entry name" value="UROD/MetE-like_sf"/>
</dbReference>
<evidence type="ECO:0000313" key="1">
    <source>
        <dbReference type="EMBL" id="SHI58374.1"/>
    </source>
</evidence>
<dbReference type="RefSeq" id="WP_072867308.1">
    <property type="nucleotide sequence ID" value="NZ_FQZM01000007.1"/>
</dbReference>
<dbReference type="Proteomes" id="UP000184529">
    <property type="component" value="Unassembled WGS sequence"/>
</dbReference>
<organism evidence="1 2">
    <name type="scientific">Desulfofundulus thermosubterraneus DSM 16057</name>
    <dbReference type="NCBI Taxonomy" id="1121432"/>
    <lineage>
        <taxon>Bacteria</taxon>
        <taxon>Bacillati</taxon>
        <taxon>Bacillota</taxon>
        <taxon>Clostridia</taxon>
        <taxon>Eubacteriales</taxon>
        <taxon>Peptococcaceae</taxon>
        <taxon>Desulfofundulus</taxon>
    </lineage>
</organism>
<dbReference type="Gene3D" id="3.20.20.210">
    <property type="match status" value="1"/>
</dbReference>
<proteinExistence type="predicted"/>
<keyword evidence="2" id="KW-1185">Reference proteome</keyword>
<dbReference type="OrthoDB" id="144815at2"/>
<accession>A0A1M6CC59</accession>
<gene>
    <name evidence="1" type="ORF">SAMN02745219_00626</name>
</gene>
<dbReference type="AlphaFoldDB" id="A0A1M6CC59"/>
<protein>
    <recommendedName>
        <fullName evidence="3">Methionine synthase II (Cobalamin-independent)</fullName>
    </recommendedName>
</protein>
<dbReference type="STRING" id="1121432.SAMN02745219_00626"/>